<dbReference type="RefSeq" id="WP_164132693.1">
    <property type="nucleotide sequence ID" value="NZ_JAAGOX010000055.1"/>
</dbReference>
<evidence type="ECO:0000313" key="1">
    <source>
        <dbReference type="EMBL" id="NDW47693.1"/>
    </source>
</evidence>
<comment type="caution">
    <text evidence="1">The sequence shown here is derived from an EMBL/GenBank/DDBJ whole genome shotgun (WGS) entry which is preliminary data.</text>
</comment>
<organism evidence="1">
    <name type="scientific">Ruegeria sp. PrR005</name>
    <dbReference type="NCBI Taxonomy" id="2706882"/>
    <lineage>
        <taxon>Bacteria</taxon>
        <taxon>Pseudomonadati</taxon>
        <taxon>Pseudomonadota</taxon>
        <taxon>Alphaproteobacteria</taxon>
        <taxon>Rhodobacterales</taxon>
        <taxon>Roseobacteraceae</taxon>
        <taxon>Ruegeria</taxon>
    </lineage>
</organism>
<dbReference type="EMBL" id="JAAGOX010000055">
    <property type="protein sequence ID" value="NDW47693.1"/>
    <property type="molecule type" value="Genomic_DNA"/>
</dbReference>
<reference evidence="1" key="1">
    <citation type="submission" date="2020-02" db="EMBL/GenBank/DDBJ databases">
        <title>Delineation of the pyrene-degrading pathway in Roseobacter clade bacteria by genomic analysis.</title>
        <authorList>
            <person name="Zhou H."/>
            <person name="Wang H."/>
        </authorList>
    </citation>
    <scope>NUCLEOTIDE SEQUENCE</scope>
    <source>
        <strain evidence="1">PrR005</strain>
    </source>
</reference>
<sequence length="158" mass="17797">MHHDPPEVFKPARFFGPVFLLAGLILPLASIAVAAETERYSCTVNKPEVLQPLSRSHLPAPWIFSFLVFPEQASAMVEDPLTHLEFGRAIPAQLRRYSDRKMVLEWELFHLRGRGQASGRGRFTANIPRGPGRFVLNFTSDEVLDVELEAVQGDCVRK</sequence>
<proteinExistence type="predicted"/>
<name>A0A6B2NY76_9RHOB</name>
<dbReference type="AlphaFoldDB" id="A0A6B2NY76"/>
<protein>
    <submittedName>
        <fullName evidence="1">Uncharacterized protein</fullName>
    </submittedName>
</protein>
<gene>
    <name evidence="1" type="ORF">G0P99_22335</name>
</gene>
<accession>A0A6B2NY76</accession>